<name>A0A2T5LP25_9EURO</name>
<evidence type="ECO:0000256" key="2">
    <source>
        <dbReference type="SAM" id="SignalP"/>
    </source>
</evidence>
<evidence type="ECO:0000313" key="3">
    <source>
        <dbReference type="EMBL" id="PTU18025.1"/>
    </source>
</evidence>
<comment type="caution">
    <text evidence="3">The sequence shown here is derived from an EMBL/GenBank/DDBJ whole genome shotgun (WGS) entry which is preliminary data.</text>
</comment>
<feature type="signal peptide" evidence="2">
    <location>
        <begin position="1"/>
        <end position="22"/>
    </location>
</feature>
<evidence type="ECO:0000256" key="1">
    <source>
        <dbReference type="SAM" id="MobiDB-lite"/>
    </source>
</evidence>
<dbReference type="RefSeq" id="XP_040749417.1">
    <property type="nucleotide sequence ID" value="XM_040900180.1"/>
</dbReference>
<reference evidence="3 4" key="1">
    <citation type="journal article" date="2018" name="Proc. Natl. Acad. Sci. U.S.A.">
        <title>Linking secondary metabolites to gene clusters through genome sequencing of six diverse Aspergillus species.</title>
        <authorList>
            <person name="Kaerboelling I."/>
            <person name="Vesth T.C."/>
            <person name="Frisvad J.C."/>
            <person name="Nybo J.L."/>
            <person name="Theobald S."/>
            <person name="Kuo A."/>
            <person name="Bowyer P."/>
            <person name="Matsuda Y."/>
            <person name="Mondo S."/>
            <person name="Lyhne E.K."/>
            <person name="Kogle M.E."/>
            <person name="Clum A."/>
            <person name="Lipzen A."/>
            <person name="Salamov A."/>
            <person name="Ngan C.Y."/>
            <person name="Daum C."/>
            <person name="Chiniquy J."/>
            <person name="Barry K."/>
            <person name="LaButti K."/>
            <person name="Haridas S."/>
            <person name="Simmons B.A."/>
            <person name="Magnuson J.K."/>
            <person name="Mortensen U.H."/>
            <person name="Larsen T.O."/>
            <person name="Grigoriev I.V."/>
            <person name="Baker S.E."/>
            <person name="Andersen M.R."/>
        </authorList>
    </citation>
    <scope>NUCLEOTIDE SEQUENCE [LARGE SCALE GENOMIC DNA]</scope>
    <source>
        <strain evidence="3 4">IBT 24754</strain>
    </source>
</reference>
<dbReference type="EMBL" id="MSFN02000008">
    <property type="protein sequence ID" value="PTU18025.1"/>
    <property type="molecule type" value="Genomic_DNA"/>
</dbReference>
<gene>
    <name evidence="3" type="ORF">P175DRAFT_0534923</name>
</gene>
<dbReference type="GeneID" id="63817062"/>
<feature type="chain" id="PRO_5015408010" evidence="2">
    <location>
        <begin position="23"/>
        <end position="196"/>
    </location>
</feature>
<dbReference type="AlphaFoldDB" id="A0A2T5LP25"/>
<organism evidence="3 4">
    <name type="scientific">Aspergillus ochraceoroseus IBT 24754</name>
    <dbReference type="NCBI Taxonomy" id="1392256"/>
    <lineage>
        <taxon>Eukaryota</taxon>
        <taxon>Fungi</taxon>
        <taxon>Dikarya</taxon>
        <taxon>Ascomycota</taxon>
        <taxon>Pezizomycotina</taxon>
        <taxon>Eurotiomycetes</taxon>
        <taxon>Eurotiomycetidae</taxon>
        <taxon>Eurotiales</taxon>
        <taxon>Aspergillaceae</taxon>
        <taxon>Aspergillus</taxon>
        <taxon>Aspergillus subgen. Nidulantes</taxon>
    </lineage>
</organism>
<dbReference type="Proteomes" id="UP000244073">
    <property type="component" value="Unassembled WGS sequence"/>
</dbReference>
<protein>
    <submittedName>
        <fullName evidence="3">Uncharacterized protein</fullName>
    </submittedName>
</protein>
<keyword evidence="2" id="KW-0732">Signal</keyword>
<evidence type="ECO:0000313" key="4">
    <source>
        <dbReference type="Proteomes" id="UP000244073"/>
    </source>
</evidence>
<sequence>MLFYLIFLFTFPSLSVVRTTKALGGLVPILDCGCSTHKSAYIKASSPWSISRWLHEIIHAEQGTVLVDSDGGKCQCSRSNDTIVVLKDIRPDPTSEERRLTPVYHQIFRARSVEKASCLLLQFPIPCVYRNHNRSPENASIPAVSSSTDQDTDENHGWTCELPRLFPVAQFSLKARSDRISDTQALAEQSPSQNQG</sequence>
<feature type="region of interest" description="Disordered" evidence="1">
    <location>
        <begin position="138"/>
        <end position="158"/>
    </location>
</feature>
<proteinExistence type="predicted"/>
<dbReference type="VEuPathDB" id="FungiDB:P175DRAFT_0534923"/>
<accession>A0A2T5LP25</accession>